<proteinExistence type="predicted"/>
<name>A0A3B5ATG0_9TELE</name>
<sequence length="113" mass="12937">IAQGENCMQIGMSTLLFGPLAFCSSFQKGTRARTSFPSACERSFLLLDINGFSYPLISHDITVPHCQLFAAVILQPGLNGINKKLWDFEARRCQRPRCPPRRRPRRRRSPRFL</sequence>
<organism evidence="1">
    <name type="scientific">Stegastes partitus</name>
    <name type="common">bicolor damselfish</name>
    <dbReference type="NCBI Taxonomy" id="144197"/>
    <lineage>
        <taxon>Eukaryota</taxon>
        <taxon>Metazoa</taxon>
        <taxon>Chordata</taxon>
        <taxon>Craniata</taxon>
        <taxon>Vertebrata</taxon>
        <taxon>Euteleostomi</taxon>
        <taxon>Actinopterygii</taxon>
        <taxon>Neopterygii</taxon>
        <taxon>Teleostei</taxon>
        <taxon>Neoteleostei</taxon>
        <taxon>Acanthomorphata</taxon>
        <taxon>Ovalentaria</taxon>
        <taxon>Pomacentridae</taxon>
        <taxon>Stegastes</taxon>
    </lineage>
</organism>
<protein>
    <submittedName>
        <fullName evidence="1">Uncharacterized protein</fullName>
    </submittedName>
</protein>
<dbReference type="AlphaFoldDB" id="A0A3B5ATG0"/>
<reference evidence="1" key="1">
    <citation type="submission" date="2023-09" db="UniProtKB">
        <authorList>
            <consortium name="Ensembl"/>
        </authorList>
    </citation>
    <scope>IDENTIFICATION</scope>
</reference>
<evidence type="ECO:0000313" key="1">
    <source>
        <dbReference type="Ensembl" id="ENSSPAP00000016822.1"/>
    </source>
</evidence>
<accession>A0A3B5ATG0</accession>
<dbReference type="Ensembl" id="ENSSPAT00000017086.1">
    <property type="protein sequence ID" value="ENSSPAP00000016822.1"/>
    <property type="gene ID" value="ENSSPAG00000012692.1"/>
</dbReference>